<dbReference type="Proteomes" id="UP000266841">
    <property type="component" value="Unassembled WGS sequence"/>
</dbReference>
<dbReference type="EMBL" id="AGNL01000339">
    <property type="protein sequence ID" value="EJK77835.1"/>
    <property type="molecule type" value="Genomic_DNA"/>
</dbReference>
<organism evidence="1 2">
    <name type="scientific">Thalassiosira oceanica</name>
    <name type="common">Marine diatom</name>
    <dbReference type="NCBI Taxonomy" id="159749"/>
    <lineage>
        <taxon>Eukaryota</taxon>
        <taxon>Sar</taxon>
        <taxon>Stramenopiles</taxon>
        <taxon>Ochrophyta</taxon>
        <taxon>Bacillariophyta</taxon>
        <taxon>Coscinodiscophyceae</taxon>
        <taxon>Thalassiosirophycidae</taxon>
        <taxon>Thalassiosirales</taxon>
        <taxon>Thalassiosiraceae</taxon>
        <taxon>Thalassiosira</taxon>
    </lineage>
</organism>
<gene>
    <name evidence="1" type="ORF">THAOC_00302</name>
</gene>
<feature type="non-terminal residue" evidence="1">
    <location>
        <position position="1"/>
    </location>
</feature>
<accession>K0TJI8</accession>
<sequence>FSACNLYKQVLGAAGLHSSQNLDTPGQEREEIENSQTGNRMSLARELFDPSFVRDLPAVILILMKFNVVI</sequence>
<name>K0TJI8_THAOC</name>
<evidence type="ECO:0000313" key="2">
    <source>
        <dbReference type="Proteomes" id="UP000266841"/>
    </source>
</evidence>
<evidence type="ECO:0000313" key="1">
    <source>
        <dbReference type="EMBL" id="EJK77835.1"/>
    </source>
</evidence>
<dbReference type="AlphaFoldDB" id="K0TJI8"/>
<reference evidence="1 2" key="1">
    <citation type="journal article" date="2012" name="Genome Biol.">
        <title>Genome and low-iron response of an oceanic diatom adapted to chronic iron limitation.</title>
        <authorList>
            <person name="Lommer M."/>
            <person name="Specht M."/>
            <person name="Roy A.S."/>
            <person name="Kraemer L."/>
            <person name="Andreson R."/>
            <person name="Gutowska M.A."/>
            <person name="Wolf J."/>
            <person name="Bergner S.V."/>
            <person name="Schilhabel M.B."/>
            <person name="Klostermeier U.C."/>
            <person name="Beiko R.G."/>
            <person name="Rosenstiel P."/>
            <person name="Hippler M."/>
            <person name="Laroche J."/>
        </authorList>
    </citation>
    <scope>NUCLEOTIDE SEQUENCE [LARGE SCALE GENOMIC DNA]</scope>
    <source>
        <strain evidence="1 2">CCMP1005</strain>
    </source>
</reference>
<proteinExistence type="predicted"/>
<comment type="caution">
    <text evidence="1">The sequence shown here is derived from an EMBL/GenBank/DDBJ whole genome shotgun (WGS) entry which is preliminary data.</text>
</comment>
<protein>
    <submittedName>
        <fullName evidence="1">Uncharacterized protein</fullName>
    </submittedName>
</protein>
<keyword evidence="2" id="KW-1185">Reference proteome</keyword>